<dbReference type="AlphaFoldDB" id="A0A4R6X1P6"/>
<dbReference type="EMBL" id="SNZA01000007">
    <property type="protein sequence ID" value="TDR05909.1"/>
    <property type="molecule type" value="Genomic_DNA"/>
</dbReference>
<dbReference type="RefSeq" id="WP_133565044.1">
    <property type="nucleotide sequence ID" value="NZ_SNZA01000007.1"/>
</dbReference>
<evidence type="ECO:0000313" key="2">
    <source>
        <dbReference type="Proteomes" id="UP000295729"/>
    </source>
</evidence>
<accession>A0A4R6X1P6</accession>
<keyword evidence="2" id="KW-1185">Reference proteome</keyword>
<sequence length="398" mass="46403">MLLFLSELSDEEINVVSDYWQIDEVNGDFSYPISNVSKKHIYTPLKLSKLLSRSPKVGIYELDRCCPSCNEPIAFSSRSDLKKYIDLAPKSLCKSCILKIVSSASSEVNDKVEQIYDDLKEGFDIQQAPYHLKVCLYLLFTKFKASEGSFYNSKRPVLSGSSWLEDKIYSDLSSMMFLVNVKSLNEKRLSFYEECIQSKFQLDKSYLTSNGYINSSLDFDENDFLDPFNSKDKVYDDIFSQLEHAVYEKNLSVEDLKELRLFISDILVRRLSYIIRKHLNDLNIPYDDNKKLASKVADMTEKYSIHKCSWLVFKTLKKLEEYLVGKDIPRFQLRHYFLKFLNNVESKSTKVGEVVLDNKYVSYFEKFFCMRVLDKEILNFNYMSLKDIMAVVANKTIS</sequence>
<evidence type="ECO:0000313" key="1">
    <source>
        <dbReference type="EMBL" id="TDR05909.1"/>
    </source>
</evidence>
<proteinExistence type="predicted"/>
<dbReference type="Proteomes" id="UP000295729">
    <property type="component" value="Unassembled WGS sequence"/>
</dbReference>
<dbReference type="OrthoDB" id="9818757at2"/>
<reference evidence="1 2" key="1">
    <citation type="submission" date="2019-03" db="EMBL/GenBank/DDBJ databases">
        <title>Genomic Encyclopedia of Type Strains, Phase IV (KMG-IV): sequencing the most valuable type-strain genomes for metagenomic binning, comparative biology and taxonomic classification.</title>
        <authorList>
            <person name="Goeker M."/>
        </authorList>
    </citation>
    <scope>NUCLEOTIDE SEQUENCE [LARGE SCALE GENOMIC DNA]</scope>
    <source>
        <strain evidence="1 2">DSM 5604</strain>
    </source>
</reference>
<gene>
    <name evidence="1" type="ORF">C8D85_3430</name>
</gene>
<organism evidence="1 2">
    <name type="scientific">Marinomonas communis</name>
    <dbReference type="NCBI Taxonomy" id="28254"/>
    <lineage>
        <taxon>Bacteria</taxon>
        <taxon>Pseudomonadati</taxon>
        <taxon>Pseudomonadota</taxon>
        <taxon>Gammaproteobacteria</taxon>
        <taxon>Oceanospirillales</taxon>
        <taxon>Oceanospirillaceae</taxon>
        <taxon>Marinomonas</taxon>
    </lineage>
</organism>
<protein>
    <submittedName>
        <fullName evidence="1">Uncharacterized protein</fullName>
    </submittedName>
</protein>
<comment type="caution">
    <text evidence="1">The sequence shown here is derived from an EMBL/GenBank/DDBJ whole genome shotgun (WGS) entry which is preliminary data.</text>
</comment>
<name>A0A4R6X1P6_9GAMM</name>